<keyword evidence="4" id="KW-1185">Reference proteome</keyword>
<dbReference type="Proteomes" id="UP000494216">
    <property type="component" value="Unassembled WGS sequence"/>
</dbReference>
<reference evidence="3 4" key="1">
    <citation type="submission" date="2020-02" db="EMBL/GenBank/DDBJ databases">
        <authorList>
            <person name="Hogendoorn C."/>
        </authorList>
    </citation>
    <scope>NUCLEOTIDE SEQUENCE [LARGE SCALE GENOMIC DNA]</scope>
    <source>
        <strain evidence="3">METHB21</strain>
    </source>
</reference>
<dbReference type="SUPFAM" id="SSF56436">
    <property type="entry name" value="C-type lectin-like"/>
    <property type="match status" value="1"/>
</dbReference>
<feature type="signal peptide" evidence="1">
    <location>
        <begin position="1"/>
        <end position="24"/>
    </location>
</feature>
<dbReference type="GO" id="GO:0120147">
    <property type="term" value="F:formylglycine-generating oxidase activity"/>
    <property type="evidence" value="ECO:0007669"/>
    <property type="project" value="TreeGrafter"/>
</dbReference>
<sequence length="352" mass="39907">MQISKAICLVLSLLLGFFAGMAKARPKSDLVKIKNLQENVAKLKPADSDVSGRVQEPGRRIVTSLKIPQLQKATVLLPNVVNIPAGCFQMGSSETEKGRSDDEMLHRVCIKGFKVAKTEVTVEEFSRFVIATHFITDAEQNREEQGCWSYEKNSKKPWAWRSWASWKKPIQGPYLIKTWPVSCVSLNDVMAYIDWLNRETGQQYRLPTEAEWEYTARAKTATARYWGNNPDIACGYANVADNTKSGSFKWPETHNCQDGYFYAATVGKFRANNFNLHDMLGNVWEWTCSKYEEKYTGNEDVCINAKPVNELLISIRGGGWNADAARLRAASRNWSVAWSRQANLGFRLVKVR</sequence>
<dbReference type="InterPro" id="IPR016187">
    <property type="entry name" value="CTDL_fold"/>
</dbReference>
<dbReference type="InterPro" id="IPR042095">
    <property type="entry name" value="SUMF_sf"/>
</dbReference>
<dbReference type="PANTHER" id="PTHR23150">
    <property type="entry name" value="SULFATASE MODIFYING FACTOR 1, 2"/>
    <property type="match status" value="1"/>
</dbReference>
<evidence type="ECO:0000259" key="2">
    <source>
        <dbReference type="Pfam" id="PF03781"/>
    </source>
</evidence>
<dbReference type="InterPro" id="IPR051043">
    <property type="entry name" value="Sulfatase_Mod_Factor_Kinase"/>
</dbReference>
<evidence type="ECO:0000256" key="1">
    <source>
        <dbReference type="SAM" id="SignalP"/>
    </source>
</evidence>
<feature type="chain" id="PRO_5035930428" description="Sulfatase-modifying factor enzyme-like domain-containing protein" evidence="1">
    <location>
        <begin position="25"/>
        <end position="352"/>
    </location>
</feature>
<dbReference type="Gene3D" id="3.90.1580.10">
    <property type="entry name" value="paralog of FGE (formylglycine-generating enzyme)"/>
    <property type="match status" value="1"/>
</dbReference>
<dbReference type="PANTHER" id="PTHR23150:SF19">
    <property type="entry name" value="FORMYLGLYCINE-GENERATING ENZYME"/>
    <property type="match status" value="1"/>
</dbReference>
<dbReference type="EMBL" id="CADCXN010000124">
    <property type="protein sequence ID" value="CAA9892978.1"/>
    <property type="molecule type" value="Genomic_DNA"/>
</dbReference>
<feature type="domain" description="Sulfatase-modifying factor enzyme-like" evidence="2">
    <location>
        <begin position="78"/>
        <end position="350"/>
    </location>
</feature>
<proteinExistence type="predicted"/>
<gene>
    <name evidence="3" type="ORF">METHB2_90085</name>
</gene>
<accession>A0A8S0XW42</accession>
<dbReference type="AlphaFoldDB" id="A0A8S0XW42"/>
<dbReference type="Pfam" id="PF03781">
    <property type="entry name" value="FGE-sulfatase"/>
    <property type="match status" value="1"/>
</dbReference>
<organism evidence="3 4">
    <name type="scientific">Candidatus Methylobacter favarea</name>
    <dbReference type="NCBI Taxonomy" id="2707345"/>
    <lineage>
        <taxon>Bacteria</taxon>
        <taxon>Pseudomonadati</taxon>
        <taxon>Pseudomonadota</taxon>
        <taxon>Gammaproteobacteria</taxon>
        <taxon>Methylococcales</taxon>
        <taxon>Methylococcaceae</taxon>
        <taxon>Methylobacter</taxon>
    </lineage>
</organism>
<evidence type="ECO:0000313" key="3">
    <source>
        <dbReference type="EMBL" id="CAA9892978.1"/>
    </source>
</evidence>
<evidence type="ECO:0000313" key="4">
    <source>
        <dbReference type="Proteomes" id="UP000494216"/>
    </source>
</evidence>
<comment type="caution">
    <text evidence="3">The sequence shown here is derived from an EMBL/GenBank/DDBJ whole genome shotgun (WGS) entry which is preliminary data.</text>
</comment>
<dbReference type="RefSeq" id="WP_174627675.1">
    <property type="nucleotide sequence ID" value="NZ_CADCXN010000124.1"/>
</dbReference>
<keyword evidence="1" id="KW-0732">Signal</keyword>
<protein>
    <recommendedName>
        <fullName evidence="2">Sulfatase-modifying factor enzyme-like domain-containing protein</fullName>
    </recommendedName>
</protein>
<name>A0A8S0XW42_9GAMM</name>
<dbReference type="InterPro" id="IPR005532">
    <property type="entry name" value="SUMF_dom"/>
</dbReference>